<organism evidence="1 2">
    <name type="scientific">Tritrichomonas musculus</name>
    <dbReference type="NCBI Taxonomy" id="1915356"/>
    <lineage>
        <taxon>Eukaryota</taxon>
        <taxon>Metamonada</taxon>
        <taxon>Parabasalia</taxon>
        <taxon>Tritrichomonadida</taxon>
        <taxon>Tritrichomonadidae</taxon>
        <taxon>Tritrichomonas</taxon>
    </lineage>
</organism>
<evidence type="ECO:0000313" key="1">
    <source>
        <dbReference type="EMBL" id="KAK8846163.1"/>
    </source>
</evidence>
<gene>
    <name evidence="1" type="ORF">M9Y10_020169</name>
</gene>
<comment type="caution">
    <text evidence="1">The sequence shown here is derived from an EMBL/GenBank/DDBJ whole genome shotgun (WGS) entry which is preliminary data.</text>
</comment>
<dbReference type="CDD" id="cd21451">
    <property type="entry name" value="DLC-like_TCTEX1D"/>
    <property type="match status" value="1"/>
</dbReference>
<protein>
    <submittedName>
        <fullName evidence="1">Tctex1 domain-containing protein 3</fullName>
    </submittedName>
</protein>
<dbReference type="InterPro" id="IPR038586">
    <property type="entry name" value="Tctex-1-like_sf"/>
</dbReference>
<dbReference type="PANTHER" id="PTHR21255:SF7">
    <property type="entry name" value="DYNEIN LIGHT CHAIN TCTEX-TYPE PROTEIN 2B"/>
    <property type="match status" value="1"/>
</dbReference>
<keyword evidence="2" id="KW-1185">Reference proteome</keyword>
<dbReference type="Pfam" id="PF03645">
    <property type="entry name" value="Tctex-1"/>
    <property type="match status" value="1"/>
</dbReference>
<name>A0ABR2HGE1_9EUKA</name>
<dbReference type="Proteomes" id="UP001470230">
    <property type="component" value="Unassembled WGS sequence"/>
</dbReference>
<reference evidence="1 2" key="1">
    <citation type="submission" date="2024-04" db="EMBL/GenBank/DDBJ databases">
        <title>Tritrichomonas musculus Genome.</title>
        <authorList>
            <person name="Alves-Ferreira E."/>
            <person name="Grigg M."/>
            <person name="Lorenzi H."/>
            <person name="Galac M."/>
        </authorList>
    </citation>
    <scope>NUCLEOTIDE SEQUENCE [LARGE SCALE GENOMIC DNA]</scope>
    <source>
        <strain evidence="1 2">EAF2021</strain>
    </source>
</reference>
<dbReference type="PANTHER" id="PTHR21255">
    <property type="entry name" value="T-COMPLEX-ASSOCIATED-TESTIS-EXPRESSED 1/ DYNEIN LIGHT CHAIN"/>
    <property type="match status" value="1"/>
</dbReference>
<proteinExistence type="predicted"/>
<dbReference type="EMBL" id="JAPFFF010000029">
    <property type="protein sequence ID" value="KAK8846163.1"/>
    <property type="molecule type" value="Genomic_DNA"/>
</dbReference>
<accession>A0ABR2HGE1</accession>
<evidence type="ECO:0000313" key="2">
    <source>
        <dbReference type="Proteomes" id="UP001470230"/>
    </source>
</evidence>
<dbReference type="Gene3D" id="3.30.1140.40">
    <property type="entry name" value="Tctex-1"/>
    <property type="match status" value="1"/>
</dbReference>
<sequence length="122" mass="13760">MSQQQQALLENTFQLPSDTFPVSKVKAEVEKILANKFDQPYDVKGSTLTLKEATDEIGKAVKRIIPVRFKFSVQLTISEKIGQAFFSGSMCLWDPEHDNYVTVTYETSTFLVVCVIFGCLLE</sequence>
<dbReference type="InterPro" id="IPR005334">
    <property type="entry name" value="Tctex-1-like"/>
</dbReference>